<dbReference type="AlphaFoldDB" id="A0AAV2SDL5"/>
<evidence type="ECO:0000313" key="3">
    <source>
        <dbReference type="EMBL" id="CAL4173141.1"/>
    </source>
</evidence>
<dbReference type="InterPro" id="IPR000727">
    <property type="entry name" value="T_SNARE_dom"/>
</dbReference>
<keyword evidence="1" id="KW-0532">Neurotransmitter transport</keyword>
<comment type="caution">
    <text evidence="3">The sequence shown here is derived from an EMBL/GenBank/DDBJ whole genome shotgun (WGS) entry which is preliminary data.</text>
</comment>
<accession>A0AAV2SDL5</accession>
<gene>
    <name evidence="3" type="ORF">MNOR_LOCUS34360</name>
</gene>
<dbReference type="GO" id="GO:0016192">
    <property type="term" value="P:vesicle-mediated transport"/>
    <property type="evidence" value="ECO:0007669"/>
    <property type="project" value="InterPro"/>
</dbReference>
<feature type="domain" description="T-SNARE coiled-coil homology" evidence="2">
    <location>
        <begin position="145"/>
        <end position="183"/>
    </location>
</feature>
<evidence type="ECO:0000259" key="2">
    <source>
        <dbReference type="PROSITE" id="PS50192"/>
    </source>
</evidence>
<organism evidence="3 4">
    <name type="scientific">Meganyctiphanes norvegica</name>
    <name type="common">Northern krill</name>
    <name type="synonym">Thysanopoda norvegica</name>
    <dbReference type="NCBI Taxonomy" id="48144"/>
    <lineage>
        <taxon>Eukaryota</taxon>
        <taxon>Metazoa</taxon>
        <taxon>Ecdysozoa</taxon>
        <taxon>Arthropoda</taxon>
        <taxon>Crustacea</taxon>
        <taxon>Multicrustacea</taxon>
        <taxon>Malacostraca</taxon>
        <taxon>Eumalacostraca</taxon>
        <taxon>Eucarida</taxon>
        <taxon>Euphausiacea</taxon>
        <taxon>Euphausiidae</taxon>
        <taxon>Meganyctiphanes</taxon>
    </lineage>
</organism>
<evidence type="ECO:0000313" key="4">
    <source>
        <dbReference type="Proteomes" id="UP001497623"/>
    </source>
</evidence>
<dbReference type="PROSITE" id="PS50192">
    <property type="entry name" value="T_SNARE"/>
    <property type="match status" value="1"/>
</dbReference>
<reference evidence="3 4" key="1">
    <citation type="submission" date="2024-05" db="EMBL/GenBank/DDBJ databases">
        <authorList>
            <person name="Wallberg A."/>
        </authorList>
    </citation>
    <scope>NUCLEOTIDE SEQUENCE [LARGE SCALE GENOMIC DNA]</scope>
</reference>
<dbReference type="Gene3D" id="1.20.5.110">
    <property type="match status" value="1"/>
</dbReference>
<dbReference type="Gene3D" id="1.20.58.70">
    <property type="match status" value="1"/>
</dbReference>
<evidence type="ECO:0000256" key="1">
    <source>
        <dbReference type="ARBA" id="ARBA00022775"/>
    </source>
</evidence>
<keyword evidence="1" id="KW-0813">Transport</keyword>
<dbReference type="Pfam" id="PF14523">
    <property type="entry name" value="Syntaxin_2"/>
    <property type="match status" value="1"/>
</dbReference>
<name>A0AAV2SDL5_MEGNR</name>
<dbReference type="InterPro" id="IPR010989">
    <property type="entry name" value="SNARE"/>
</dbReference>
<dbReference type="SUPFAM" id="SSF47661">
    <property type="entry name" value="t-snare proteins"/>
    <property type="match status" value="1"/>
</dbReference>
<proteinExistence type="predicted"/>
<dbReference type="GO" id="GO:0016020">
    <property type="term" value="C:membrane"/>
    <property type="evidence" value="ECO:0007669"/>
    <property type="project" value="InterPro"/>
</dbReference>
<dbReference type="Proteomes" id="UP001497623">
    <property type="component" value="Unassembled WGS sequence"/>
</dbReference>
<feature type="non-terminal residue" evidence="3">
    <location>
        <position position="1"/>
    </location>
</feature>
<protein>
    <recommendedName>
        <fullName evidence="2">t-SNARE coiled-coil homology domain-containing protein</fullName>
    </recommendedName>
</protein>
<dbReference type="InterPro" id="IPR006011">
    <property type="entry name" value="Syntaxin_N"/>
</dbReference>
<dbReference type="EMBL" id="CAXKWB010052614">
    <property type="protein sequence ID" value="CAL4173141.1"/>
    <property type="molecule type" value="Genomic_DNA"/>
</dbReference>
<dbReference type="GO" id="GO:0006836">
    <property type="term" value="P:neurotransmitter transport"/>
    <property type="evidence" value="ECO:0007669"/>
    <property type="project" value="UniProtKB-KW"/>
</dbReference>
<keyword evidence="4" id="KW-1185">Reference proteome</keyword>
<sequence>FFQLCDKITSHLFSINNGTSTLERCIKQIGTPSDNQQLRDRISQIYSSVGTAVQESTSLLRSVHPLVRRDKQRKIRAERIQEEFQSAATRFSEIQKKMVEALRVAPLPADMVAIEQDQTATADMEEQERQLHTQKQALADMEFETAMALEKEQRVRQLEGDMLDINQIMRDLSSMVVAQGEIIGWFYVKYCFRLVFCKKESTNLHTLNQTAVARKSVS</sequence>